<proteinExistence type="predicted"/>
<evidence type="ECO:0000313" key="2">
    <source>
        <dbReference type="Proteomes" id="UP001163223"/>
    </source>
</evidence>
<evidence type="ECO:0000313" key="1">
    <source>
        <dbReference type="EMBL" id="WAJ28643.1"/>
    </source>
</evidence>
<dbReference type="EC" id="2.3.1.-" evidence="1"/>
<keyword evidence="1" id="KW-0012">Acyltransferase</keyword>
<organism evidence="1 2">
    <name type="scientific">Antarcticirhabdus aurantiaca</name>
    <dbReference type="NCBI Taxonomy" id="2606717"/>
    <lineage>
        <taxon>Bacteria</taxon>
        <taxon>Pseudomonadati</taxon>
        <taxon>Pseudomonadota</taxon>
        <taxon>Alphaproteobacteria</taxon>
        <taxon>Hyphomicrobiales</taxon>
        <taxon>Aurantimonadaceae</taxon>
        <taxon>Antarcticirhabdus</taxon>
    </lineage>
</organism>
<reference evidence="1" key="1">
    <citation type="submission" date="2022-11" db="EMBL/GenBank/DDBJ databases">
        <title>beta-Carotene-producing bacterium, Jeongeuplla avenae sp. nov., alleviates the salt stress of Arabidopsis seedlings.</title>
        <authorList>
            <person name="Jiang L."/>
            <person name="Lee J."/>
        </authorList>
    </citation>
    <scope>NUCLEOTIDE SEQUENCE</scope>
    <source>
        <strain evidence="1">DY_R2A_6</strain>
    </source>
</reference>
<protein>
    <submittedName>
        <fullName evidence="1">GNAT family N-acetyltransferase</fullName>
        <ecNumber evidence="1">2.3.1.-</ecNumber>
    </submittedName>
</protein>
<name>A0ACD4NP97_9HYPH</name>
<accession>A0ACD4NP97</accession>
<keyword evidence="1" id="KW-0808">Transferase</keyword>
<dbReference type="EMBL" id="CP113520">
    <property type="protein sequence ID" value="WAJ28643.1"/>
    <property type="molecule type" value="Genomic_DNA"/>
</dbReference>
<gene>
    <name evidence="1" type="ORF">OXU80_28250</name>
</gene>
<keyword evidence="2" id="KW-1185">Reference proteome</keyword>
<dbReference type="Proteomes" id="UP001163223">
    <property type="component" value="Chromosome"/>
</dbReference>
<sequence>MGDERFAFSIRAAEPRDAEGLAALSNLPGYRFGTLRLPFDTAEAVRKRVLGENPNMTLIVAEAENRIVGSASLQRYTGRRAHVGAIGMGVHDDHLRRGIGRALLSALTELADDWLGLVRLELEVNTDNAAAIALYEAAGFEIEGRARQSILRQGVLVDTFAMARLRPAPGPVSSSA</sequence>